<dbReference type="InterPro" id="IPR000600">
    <property type="entry name" value="ROK"/>
</dbReference>
<accession>A0A6L5YYX0</accession>
<dbReference type="InterPro" id="IPR043129">
    <property type="entry name" value="ATPase_NBD"/>
</dbReference>
<dbReference type="PANTHER" id="PTHR18964">
    <property type="entry name" value="ROK (REPRESSOR, ORF, KINASE) FAMILY"/>
    <property type="match status" value="1"/>
</dbReference>
<keyword evidence="2" id="KW-1185">Reference proteome</keyword>
<organism evidence="1 2">
    <name type="scientific">Halovulum marinum</name>
    <dbReference type="NCBI Taxonomy" id="2662447"/>
    <lineage>
        <taxon>Bacteria</taxon>
        <taxon>Pseudomonadati</taxon>
        <taxon>Pseudomonadota</taxon>
        <taxon>Alphaproteobacteria</taxon>
        <taxon>Rhodobacterales</taxon>
        <taxon>Paracoccaceae</taxon>
        <taxon>Halovulum</taxon>
    </lineage>
</organism>
<dbReference type="InterPro" id="IPR036388">
    <property type="entry name" value="WH-like_DNA-bd_sf"/>
</dbReference>
<dbReference type="PANTHER" id="PTHR18964:SF173">
    <property type="entry name" value="GLUCOKINASE"/>
    <property type="match status" value="1"/>
</dbReference>
<dbReference type="Pfam" id="PF00480">
    <property type="entry name" value="ROK"/>
    <property type="match status" value="1"/>
</dbReference>
<dbReference type="InterPro" id="IPR036390">
    <property type="entry name" value="WH_DNA-bd_sf"/>
</dbReference>
<dbReference type="AlphaFoldDB" id="A0A6L5YYX0"/>
<sequence length="441" mass="46765">MAEDAGELVKSLPNERNFNLSAELKHLQTRKPEIVDPTAGCGPIRSASSAPLRQQVFECIRSAGQIPRVEVAKALGISAGSVTTLSSELIREGFVQEGPLASAAPSRGRPPVALSVRPGRGHVVGIKLAESVHTAVLADFAGTPLSEARLTTDPSARSLSAMLDAAQALFSAVAAEAGVAPGSVAAVGIGLPGIVDHDAGTWVWSPLLPDRDMPLRDMAAQRFGCPVQIDNDVNVLTLAELWYGAGRAQQDFAVVTIEHGVGMGLVIGERLYRGANGFGMELGHTKVQLDGALCRCGQRGCLEAYVADYAIVREATTALGLHGSELGSTHMLMESLYDQAKAGNEAARTIFRRAGRYLSLGLANVMTLFDPSLIILSGDRMRYDYLYAGDTLGRMKAMIINNAHRPIRVEVHAWGDWVWARGAATLALSHLTDALLSGEAA</sequence>
<protein>
    <submittedName>
        <fullName evidence="1">ROK family protein</fullName>
    </submittedName>
</protein>
<dbReference type="SUPFAM" id="SSF46785">
    <property type="entry name" value="Winged helix' DNA-binding domain"/>
    <property type="match status" value="1"/>
</dbReference>
<name>A0A6L5YYX0_9RHOB</name>
<gene>
    <name evidence="1" type="ORF">GE300_07650</name>
</gene>
<dbReference type="CDD" id="cd24073">
    <property type="entry name" value="ASKHA_ATPase_ROK_CYANR"/>
    <property type="match status" value="1"/>
</dbReference>
<proteinExistence type="predicted"/>
<reference evidence="1 2" key="1">
    <citation type="submission" date="2019-10" db="EMBL/GenBank/DDBJ databases">
        <title>Cognatihalovulum marinum gen. nov. sp. nov., a new member of the family Rhodobacteraceae isolated from deep seawater of the Northwest Indian Ocean.</title>
        <authorList>
            <person name="Ruan C."/>
            <person name="Wang J."/>
            <person name="Zheng X."/>
            <person name="Song L."/>
            <person name="Zhu Y."/>
            <person name="Huang Y."/>
            <person name="Lu Z."/>
            <person name="Du W."/>
            <person name="Huang L."/>
            <person name="Dai X."/>
        </authorList>
    </citation>
    <scope>NUCLEOTIDE SEQUENCE [LARGE SCALE GENOMIC DNA]</scope>
    <source>
        <strain evidence="1 2">2CG4</strain>
    </source>
</reference>
<dbReference type="Gene3D" id="3.30.420.40">
    <property type="match status" value="2"/>
</dbReference>
<evidence type="ECO:0000313" key="1">
    <source>
        <dbReference type="EMBL" id="MSU89487.1"/>
    </source>
</evidence>
<dbReference type="EMBL" id="WIND01000004">
    <property type="protein sequence ID" value="MSU89487.1"/>
    <property type="molecule type" value="Genomic_DNA"/>
</dbReference>
<dbReference type="Proteomes" id="UP000474957">
    <property type="component" value="Unassembled WGS sequence"/>
</dbReference>
<evidence type="ECO:0000313" key="2">
    <source>
        <dbReference type="Proteomes" id="UP000474957"/>
    </source>
</evidence>
<dbReference type="SUPFAM" id="SSF53067">
    <property type="entry name" value="Actin-like ATPase domain"/>
    <property type="match status" value="1"/>
</dbReference>
<comment type="caution">
    <text evidence="1">The sequence shown here is derived from an EMBL/GenBank/DDBJ whole genome shotgun (WGS) entry which is preliminary data.</text>
</comment>
<dbReference type="Gene3D" id="1.10.10.10">
    <property type="entry name" value="Winged helix-like DNA-binding domain superfamily/Winged helix DNA-binding domain"/>
    <property type="match status" value="1"/>
</dbReference>